<keyword evidence="6" id="KW-1185">Reference proteome</keyword>
<dbReference type="RefSeq" id="WP_179647094.1">
    <property type="nucleotide sequence ID" value="NZ_OBQF01000001.1"/>
</dbReference>
<organism evidence="5 6">
    <name type="scientific">Salinicoccus kekensis</name>
    <dbReference type="NCBI Taxonomy" id="714307"/>
    <lineage>
        <taxon>Bacteria</taxon>
        <taxon>Bacillati</taxon>
        <taxon>Bacillota</taxon>
        <taxon>Bacilli</taxon>
        <taxon>Bacillales</taxon>
        <taxon>Staphylococcaceae</taxon>
        <taxon>Salinicoccus</taxon>
    </lineage>
</organism>
<dbReference type="InterPro" id="IPR032781">
    <property type="entry name" value="ABC_tran_Xtn"/>
</dbReference>
<dbReference type="EMBL" id="OBQF01000001">
    <property type="protein sequence ID" value="SOC39484.1"/>
    <property type="molecule type" value="Genomic_DNA"/>
</dbReference>
<dbReference type="SMART" id="SM00382">
    <property type="entry name" value="AAA"/>
    <property type="match status" value="2"/>
</dbReference>
<protein>
    <submittedName>
        <fullName evidence="5">Pleuromutilin/lincosamide/streptogramin A transport system ATP-binding/permease protein</fullName>
    </submittedName>
</protein>
<evidence type="ECO:0000256" key="2">
    <source>
        <dbReference type="ARBA" id="ARBA00022741"/>
    </source>
</evidence>
<keyword evidence="2" id="KW-0547">Nucleotide-binding</keyword>
<dbReference type="CDD" id="cd03221">
    <property type="entry name" value="ABCF_EF-3"/>
    <property type="match status" value="1"/>
</dbReference>
<dbReference type="NCBIfam" id="NF000355">
    <property type="entry name" value="ribo_prot_ABC_F"/>
    <property type="match status" value="1"/>
</dbReference>
<evidence type="ECO:0000313" key="5">
    <source>
        <dbReference type="EMBL" id="SOC39484.1"/>
    </source>
</evidence>
<dbReference type="GO" id="GO:0016887">
    <property type="term" value="F:ATP hydrolysis activity"/>
    <property type="evidence" value="ECO:0007669"/>
    <property type="project" value="InterPro"/>
</dbReference>
<dbReference type="Pfam" id="PF12848">
    <property type="entry name" value="ABC_tran_Xtn"/>
    <property type="match status" value="1"/>
</dbReference>
<dbReference type="Proteomes" id="UP000219412">
    <property type="component" value="Unassembled WGS sequence"/>
</dbReference>
<evidence type="ECO:0000256" key="3">
    <source>
        <dbReference type="ARBA" id="ARBA00022840"/>
    </source>
</evidence>
<dbReference type="Pfam" id="PF00005">
    <property type="entry name" value="ABC_tran"/>
    <property type="match status" value="1"/>
</dbReference>
<proteinExistence type="predicted"/>
<dbReference type="InterPro" id="IPR050611">
    <property type="entry name" value="ABCF"/>
</dbReference>
<name>A0A285UC40_9STAP</name>
<keyword evidence="1" id="KW-0677">Repeat</keyword>
<dbReference type="Gene3D" id="3.40.50.300">
    <property type="entry name" value="P-loop containing nucleotide triphosphate hydrolases"/>
    <property type="match status" value="3"/>
</dbReference>
<keyword evidence="3 5" id="KW-0067">ATP-binding</keyword>
<dbReference type="InterPro" id="IPR003593">
    <property type="entry name" value="AAA+_ATPase"/>
</dbReference>
<dbReference type="GO" id="GO:0005524">
    <property type="term" value="F:ATP binding"/>
    <property type="evidence" value="ECO:0007669"/>
    <property type="project" value="UniProtKB-KW"/>
</dbReference>
<dbReference type="SUPFAM" id="SSF52540">
    <property type="entry name" value="P-loop containing nucleoside triphosphate hydrolases"/>
    <property type="match status" value="2"/>
</dbReference>
<sequence length="506" mass="57892">MLELKDIHLEVNGEHLLSVDHLLIQEHKAIGLIGRNGSGKTTLFNHMIESSDIYTDDIIQLIPQIKDTDIKRSGGETTQLYLNRTLNEDAGILLLDEPTTHLDEQHSEALVKKLQHIDNIKIIASHDREFLNRTVDEIWSIEDNLIKVYPGNYDKYKEMKEHSIKRQQDEYDKYVKVKRHLSNAIDKKKRQADGAAKVKDKSDSDVNVLGAKPYFNKKQKKLDQVAGGMKSRIEQLEVKDKPIEEKEIKFHTQGMESLGQKTIIRIENEEIKREDKTILTGASLFVRAGEKISITGANGSGKTTLLNHIQEKYKDASLKIGYFHQQLESLDNDKTIIENIMTASHYDETTVRTVLARLNIKRDAVHKKINVINGGERVKVQLAKILMADIQVVMLDEPTNFLDIHTIEALEVMLQSHPATIVLVSHDRIFRENITDTNYNIEDGKLFSDQTAESLDDTGEALMVLENKITEVLSRLSLDPTEALDAEFNRLLEEKRVLLKKRDRRR</sequence>
<feature type="domain" description="ABC transporter" evidence="4">
    <location>
        <begin position="264"/>
        <end position="468"/>
    </location>
</feature>
<dbReference type="AlphaFoldDB" id="A0A285UC40"/>
<dbReference type="PANTHER" id="PTHR19211">
    <property type="entry name" value="ATP-BINDING TRANSPORT PROTEIN-RELATED"/>
    <property type="match status" value="1"/>
</dbReference>
<evidence type="ECO:0000259" key="4">
    <source>
        <dbReference type="PROSITE" id="PS50893"/>
    </source>
</evidence>
<dbReference type="InterPro" id="IPR003439">
    <property type="entry name" value="ABC_transporter-like_ATP-bd"/>
</dbReference>
<evidence type="ECO:0000313" key="6">
    <source>
        <dbReference type="Proteomes" id="UP000219412"/>
    </source>
</evidence>
<accession>A0A285UC40</accession>
<dbReference type="InterPro" id="IPR027417">
    <property type="entry name" value="P-loop_NTPase"/>
</dbReference>
<gene>
    <name evidence="5" type="ORF">SAMN05878391_0931</name>
</gene>
<reference evidence="6" key="1">
    <citation type="submission" date="2017-08" db="EMBL/GenBank/DDBJ databases">
        <authorList>
            <person name="Varghese N."/>
            <person name="Submissions S."/>
        </authorList>
    </citation>
    <scope>NUCLEOTIDE SEQUENCE [LARGE SCALE GENOMIC DNA]</scope>
    <source>
        <strain evidence="6">DSM 23173</strain>
    </source>
</reference>
<evidence type="ECO:0000256" key="1">
    <source>
        <dbReference type="ARBA" id="ARBA00022737"/>
    </source>
</evidence>
<dbReference type="PROSITE" id="PS50893">
    <property type="entry name" value="ABC_TRANSPORTER_2"/>
    <property type="match status" value="1"/>
</dbReference>
<dbReference type="PANTHER" id="PTHR19211:SF100">
    <property type="entry name" value="RIBOSOME PROTECTION PROTEIN VMLR"/>
    <property type="match status" value="1"/>
</dbReference>